<dbReference type="EMBL" id="JAQIFT010000016">
    <property type="protein sequence ID" value="MDA3730760.1"/>
    <property type="molecule type" value="Genomic_DNA"/>
</dbReference>
<evidence type="ECO:0000313" key="2">
    <source>
        <dbReference type="EMBL" id="MDA3730760.1"/>
    </source>
</evidence>
<comment type="caution">
    <text evidence="2">The sequence shown here is derived from an EMBL/GenBank/DDBJ whole genome shotgun (WGS) entry which is preliminary data.</text>
</comment>
<dbReference type="SUPFAM" id="SSF82549">
    <property type="entry name" value="DAK1/DegV-like"/>
    <property type="match status" value="1"/>
</dbReference>
<organism evidence="2 3">
    <name type="scientific">Holtiella tumoricola</name>
    <dbReference type="NCBI Taxonomy" id="3018743"/>
    <lineage>
        <taxon>Bacteria</taxon>
        <taxon>Bacillati</taxon>
        <taxon>Bacillota</taxon>
        <taxon>Clostridia</taxon>
        <taxon>Lachnospirales</taxon>
        <taxon>Cellulosilyticaceae</taxon>
        <taxon>Holtiella</taxon>
    </lineage>
</organism>
<dbReference type="GO" id="GO:0008289">
    <property type="term" value="F:lipid binding"/>
    <property type="evidence" value="ECO:0007669"/>
    <property type="project" value="UniProtKB-KW"/>
</dbReference>
<evidence type="ECO:0000313" key="3">
    <source>
        <dbReference type="Proteomes" id="UP001169242"/>
    </source>
</evidence>
<dbReference type="InterPro" id="IPR050270">
    <property type="entry name" value="DegV_domain_contain"/>
</dbReference>
<protein>
    <submittedName>
        <fullName evidence="2">DegV family protein</fullName>
    </submittedName>
</protein>
<reference evidence="2" key="1">
    <citation type="journal article" date="2023" name="Int. J. Syst. Evol. Microbiol.">
        <title>&lt;i&gt;Holtiella tumoricola&lt;/i&gt; gen. nov. sp. nov., isolated from a human clinical sample.</title>
        <authorList>
            <person name="Allen-Vercoe E."/>
            <person name="Daigneault M.C."/>
            <person name="Vancuren S.J."/>
            <person name="Cochrane K."/>
            <person name="O'Neal L.L."/>
            <person name="Sankaranarayanan K."/>
            <person name="Lawson P.A."/>
        </authorList>
    </citation>
    <scope>NUCLEOTIDE SEQUENCE</scope>
    <source>
        <strain evidence="2">CC70A</strain>
    </source>
</reference>
<dbReference type="PROSITE" id="PS51482">
    <property type="entry name" value="DEGV"/>
    <property type="match status" value="1"/>
</dbReference>
<accession>A0AA42IZV3</accession>
<dbReference type="InterPro" id="IPR003797">
    <property type="entry name" value="DegV"/>
</dbReference>
<evidence type="ECO:0000256" key="1">
    <source>
        <dbReference type="ARBA" id="ARBA00023121"/>
    </source>
</evidence>
<dbReference type="Pfam" id="PF02645">
    <property type="entry name" value="DegV"/>
    <property type="match status" value="1"/>
</dbReference>
<proteinExistence type="predicted"/>
<dbReference type="InterPro" id="IPR043168">
    <property type="entry name" value="DegV_C"/>
</dbReference>
<gene>
    <name evidence="2" type="ORF">PBV87_04505</name>
</gene>
<name>A0AA42IZV3_9FIRM</name>
<dbReference type="Proteomes" id="UP001169242">
    <property type="component" value="Unassembled WGS sequence"/>
</dbReference>
<dbReference type="PANTHER" id="PTHR33434:SF2">
    <property type="entry name" value="FATTY ACID-BINDING PROTEIN TM_1468"/>
    <property type="match status" value="1"/>
</dbReference>
<dbReference type="Gene3D" id="3.40.50.10170">
    <property type="match status" value="1"/>
</dbReference>
<keyword evidence="3" id="KW-1185">Reference proteome</keyword>
<keyword evidence="1" id="KW-0446">Lipid-binding</keyword>
<sequence length="286" mass="31510">MSIKIVTDSTSYLPESLCKLYDISIVSLNVIMDGVSQREIDLSNDTFYTKMAESREIPTSSQPIPEEMMETFESLIKQGHSILGIFISSEMSGTYANSHLMRDLLLEKYPDADIHFFDSLTNCMQMGFIAVEAAKAAQAGASMEEVLERCAYVRQHSRFVFTPEVLTYLQKGGRIGGAAALLGNFLQIKPILTVNPDGKTDVYTKVRTKKKAVAKLIEILLEEIGDKANLEDVIVHHINCEEEGKALAHALSTQLDKSVSIQSIGPVIGLHVGPGSIGIAYHYKTH</sequence>
<dbReference type="PANTHER" id="PTHR33434">
    <property type="entry name" value="DEGV DOMAIN-CONTAINING PROTEIN DR_1986-RELATED"/>
    <property type="match status" value="1"/>
</dbReference>
<dbReference type="Gene3D" id="3.30.1180.10">
    <property type="match status" value="1"/>
</dbReference>
<dbReference type="RefSeq" id="WP_271011288.1">
    <property type="nucleotide sequence ID" value="NZ_JAQIFT010000016.1"/>
</dbReference>
<dbReference type="AlphaFoldDB" id="A0AA42IZV3"/>
<dbReference type="NCBIfam" id="TIGR00762">
    <property type="entry name" value="DegV"/>
    <property type="match status" value="1"/>
</dbReference>